<feature type="domain" description="Radical SAM core" evidence="6">
    <location>
        <begin position="133"/>
        <end position="344"/>
    </location>
</feature>
<evidence type="ECO:0000256" key="4">
    <source>
        <dbReference type="ARBA" id="ARBA00023004"/>
    </source>
</evidence>
<dbReference type="InterPro" id="IPR058240">
    <property type="entry name" value="rSAM_sf"/>
</dbReference>
<sequence length="414" mass="47830">MLFNRRNTEALTLSGALEPALDHDVQISEVGPKKTLPSSLISGKQKNWVHLKLKLTLIKIIIRQYNNPLDWFKGLRFLISLRRQFLGDHSLRKMAFVDGKYYMGLYTPGWNDKIYERFIATELKHFKKNKTNAFRFNHVFLAITKKCALRCEHCYEWDNLNKKEVRTKEDLQATVQKLQDFGTAQIHLTGGEPMLKLDTVISILKNAPKESNFWMNTSGLKLTDANTRKLKQAGLTGVFISLDHFKAEAHNRFRNYKDAFYWATTGAKNAINNGLVVAFSICMTRDFVKEDHIMKYMDLAKEAGVHFVQFLEPKSVGHYKNEEVALSDGQMKLLEETFLKMNFSKDYLSYPIITYHAYYQRRQGCFSGGNRGLYIDTDGDINPCTFCHRKSGNILDADIDEKLEQLMLRGCPEF</sequence>
<dbReference type="SUPFAM" id="SSF102114">
    <property type="entry name" value="Radical SAM enzymes"/>
    <property type="match status" value="1"/>
</dbReference>
<comment type="cofactor">
    <cofactor evidence="1">
        <name>[4Fe-4S] cluster</name>
        <dbReference type="ChEBI" id="CHEBI:49883"/>
    </cofactor>
</comment>
<dbReference type="InterPro" id="IPR050377">
    <property type="entry name" value="Radical_SAM_PqqE_MftC-like"/>
</dbReference>
<evidence type="ECO:0000256" key="2">
    <source>
        <dbReference type="ARBA" id="ARBA00022691"/>
    </source>
</evidence>
<evidence type="ECO:0000256" key="3">
    <source>
        <dbReference type="ARBA" id="ARBA00022723"/>
    </source>
</evidence>
<accession>A0A411E9L7</accession>
<keyword evidence="4" id="KW-0408">Iron</keyword>
<dbReference type="AlphaFoldDB" id="A0A411E9L7"/>
<dbReference type="InterPro" id="IPR007197">
    <property type="entry name" value="rSAM"/>
</dbReference>
<keyword evidence="8" id="KW-1185">Reference proteome</keyword>
<gene>
    <name evidence="7" type="ORF">EQY75_06660</name>
</gene>
<evidence type="ECO:0000256" key="1">
    <source>
        <dbReference type="ARBA" id="ARBA00001966"/>
    </source>
</evidence>
<dbReference type="Pfam" id="PF04055">
    <property type="entry name" value="Radical_SAM"/>
    <property type="match status" value="1"/>
</dbReference>
<name>A0A411E9L7_9FLAO</name>
<dbReference type="PANTHER" id="PTHR11228">
    <property type="entry name" value="RADICAL SAM DOMAIN PROTEIN"/>
    <property type="match status" value="1"/>
</dbReference>
<protein>
    <submittedName>
        <fullName evidence="7">Radical SAM protein</fullName>
    </submittedName>
</protein>
<dbReference type="SFLD" id="SFLDG01067">
    <property type="entry name" value="SPASM/twitch_domain_containing"/>
    <property type="match status" value="1"/>
</dbReference>
<evidence type="ECO:0000256" key="5">
    <source>
        <dbReference type="ARBA" id="ARBA00023014"/>
    </source>
</evidence>
<dbReference type="Gene3D" id="3.20.20.70">
    <property type="entry name" value="Aldolase class I"/>
    <property type="match status" value="1"/>
</dbReference>
<keyword evidence="2" id="KW-0949">S-adenosyl-L-methionine</keyword>
<evidence type="ECO:0000259" key="6">
    <source>
        <dbReference type="PROSITE" id="PS51918"/>
    </source>
</evidence>
<organism evidence="7 8">
    <name type="scientific">Muriicola soli</name>
    <dbReference type="NCBI Taxonomy" id="2507538"/>
    <lineage>
        <taxon>Bacteria</taxon>
        <taxon>Pseudomonadati</taxon>
        <taxon>Bacteroidota</taxon>
        <taxon>Flavobacteriia</taxon>
        <taxon>Flavobacteriales</taxon>
        <taxon>Flavobacteriaceae</taxon>
        <taxon>Muriicola</taxon>
    </lineage>
</organism>
<dbReference type="KEGG" id="mur:EQY75_06660"/>
<dbReference type="GO" id="GO:0046872">
    <property type="term" value="F:metal ion binding"/>
    <property type="evidence" value="ECO:0007669"/>
    <property type="project" value="UniProtKB-KW"/>
</dbReference>
<keyword evidence="3" id="KW-0479">Metal-binding</keyword>
<dbReference type="Proteomes" id="UP000290889">
    <property type="component" value="Chromosome"/>
</dbReference>
<keyword evidence="5" id="KW-0411">Iron-sulfur</keyword>
<dbReference type="InterPro" id="IPR013785">
    <property type="entry name" value="Aldolase_TIM"/>
</dbReference>
<dbReference type="CDD" id="cd01335">
    <property type="entry name" value="Radical_SAM"/>
    <property type="match status" value="1"/>
</dbReference>
<proteinExistence type="predicted"/>
<reference evidence="7 8" key="1">
    <citation type="submission" date="2019-01" db="EMBL/GenBank/DDBJ databases">
        <title>Muriicola soli sp. nov., isolated from soil.</title>
        <authorList>
            <person name="Kang H.J."/>
            <person name="Kim S.B."/>
        </authorList>
    </citation>
    <scope>NUCLEOTIDE SEQUENCE [LARGE SCALE GENOMIC DNA]</scope>
    <source>
        <strain evidence="7 8">MMS17-SY002</strain>
    </source>
</reference>
<dbReference type="GO" id="GO:0051536">
    <property type="term" value="F:iron-sulfur cluster binding"/>
    <property type="evidence" value="ECO:0007669"/>
    <property type="project" value="UniProtKB-KW"/>
</dbReference>
<dbReference type="PROSITE" id="PS51918">
    <property type="entry name" value="RADICAL_SAM"/>
    <property type="match status" value="1"/>
</dbReference>
<dbReference type="EMBL" id="CP035544">
    <property type="protein sequence ID" value="QBA64233.1"/>
    <property type="molecule type" value="Genomic_DNA"/>
</dbReference>
<dbReference type="PANTHER" id="PTHR11228:SF7">
    <property type="entry name" value="PQQA PEPTIDE CYCLASE"/>
    <property type="match status" value="1"/>
</dbReference>
<dbReference type="GO" id="GO:0003824">
    <property type="term" value="F:catalytic activity"/>
    <property type="evidence" value="ECO:0007669"/>
    <property type="project" value="InterPro"/>
</dbReference>
<dbReference type="SFLD" id="SFLDS00029">
    <property type="entry name" value="Radical_SAM"/>
    <property type="match status" value="1"/>
</dbReference>
<evidence type="ECO:0000313" key="7">
    <source>
        <dbReference type="EMBL" id="QBA64233.1"/>
    </source>
</evidence>
<evidence type="ECO:0000313" key="8">
    <source>
        <dbReference type="Proteomes" id="UP000290889"/>
    </source>
</evidence>
<dbReference type="RefSeq" id="WP_129604086.1">
    <property type="nucleotide sequence ID" value="NZ_CP035544.1"/>
</dbReference>
<dbReference type="OrthoDB" id="9763993at2"/>